<feature type="transmembrane region" description="Helical" evidence="1">
    <location>
        <begin position="99"/>
        <end position="116"/>
    </location>
</feature>
<dbReference type="Pfam" id="PF01757">
    <property type="entry name" value="Acyl_transf_3"/>
    <property type="match status" value="1"/>
</dbReference>
<dbReference type="GO" id="GO:0016020">
    <property type="term" value="C:membrane"/>
    <property type="evidence" value="ECO:0007669"/>
    <property type="project" value="TreeGrafter"/>
</dbReference>
<protein>
    <submittedName>
        <fullName evidence="3">Acyltransferase</fullName>
    </submittedName>
</protein>
<dbReference type="PANTHER" id="PTHR23028">
    <property type="entry name" value="ACETYLTRANSFERASE"/>
    <property type="match status" value="1"/>
</dbReference>
<feature type="transmembrane region" description="Helical" evidence="1">
    <location>
        <begin position="189"/>
        <end position="210"/>
    </location>
</feature>
<gene>
    <name evidence="3" type="ORF">FHG66_07890</name>
</gene>
<organism evidence="3 4">
    <name type="scientific">Rubellimicrobium rubrum</name>
    <dbReference type="NCBI Taxonomy" id="2585369"/>
    <lineage>
        <taxon>Bacteria</taxon>
        <taxon>Pseudomonadati</taxon>
        <taxon>Pseudomonadota</taxon>
        <taxon>Alphaproteobacteria</taxon>
        <taxon>Rhodobacterales</taxon>
        <taxon>Roseobacteraceae</taxon>
        <taxon>Rubellimicrobium</taxon>
    </lineage>
</organism>
<feature type="transmembrane region" description="Helical" evidence="1">
    <location>
        <begin position="31"/>
        <end position="51"/>
    </location>
</feature>
<keyword evidence="1" id="KW-0472">Membrane</keyword>
<dbReference type="RefSeq" id="WP_139076209.1">
    <property type="nucleotide sequence ID" value="NZ_VDFU01000007.1"/>
</dbReference>
<feature type="transmembrane region" description="Helical" evidence="1">
    <location>
        <begin position="161"/>
        <end position="177"/>
    </location>
</feature>
<proteinExistence type="predicted"/>
<feature type="domain" description="Acyltransferase 3" evidence="2">
    <location>
        <begin position="6"/>
        <end position="324"/>
    </location>
</feature>
<dbReference type="EMBL" id="VDFU01000007">
    <property type="protein sequence ID" value="TNC50413.1"/>
    <property type="molecule type" value="Genomic_DNA"/>
</dbReference>
<feature type="transmembrane region" description="Helical" evidence="1">
    <location>
        <begin position="7"/>
        <end position="25"/>
    </location>
</feature>
<name>A0A5C4N0S6_9RHOB</name>
<feature type="transmembrane region" description="Helical" evidence="1">
    <location>
        <begin position="275"/>
        <end position="296"/>
    </location>
</feature>
<dbReference type="AlphaFoldDB" id="A0A5C4N0S6"/>
<feature type="transmembrane region" description="Helical" evidence="1">
    <location>
        <begin position="346"/>
        <end position="365"/>
    </location>
</feature>
<dbReference type="GO" id="GO:0009103">
    <property type="term" value="P:lipopolysaccharide biosynthetic process"/>
    <property type="evidence" value="ECO:0007669"/>
    <property type="project" value="TreeGrafter"/>
</dbReference>
<dbReference type="InterPro" id="IPR002656">
    <property type="entry name" value="Acyl_transf_3_dom"/>
</dbReference>
<dbReference type="OrthoDB" id="9796461at2"/>
<feature type="transmembrane region" description="Helical" evidence="1">
    <location>
        <begin position="72"/>
        <end position="93"/>
    </location>
</feature>
<keyword evidence="1" id="KW-0812">Transmembrane</keyword>
<feature type="transmembrane region" description="Helical" evidence="1">
    <location>
        <begin position="247"/>
        <end position="269"/>
    </location>
</feature>
<dbReference type="Proteomes" id="UP000305887">
    <property type="component" value="Unassembled WGS sequence"/>
</dbReference>
<evidence type="ECO:0000313" key="3">
    <source>
        <dbReference type="EMBL" id="TNC50413.1"/>
    </source>
</evidence>
<keyword evidence="3" id="KW-0808">Transferase</keyword>
<dbReference type="GO" id="GO:0016747">
    <property type="term" value="F:acyltransferase activity, transferring groups other than amino-acyl groups"/>
    <property type="evidence" value="ECO:0007669"/>
    <property type="project" value="InterPro"/>
</dbReference>
<sequence length="673" mass="75918">MNYRREIDGLRAVAVVPVILFHAGFQVFQGGFVGVDIFFVISGYLITNILISELERGQFSIASFYERRARRILPALFVVMICCIPFAWLWMLPPQFKEFSQSLVAVVFFVSNILFWQQDGYFAESAELRPMLHTWSLAVEEQYYVLFPLLLMFLWRLGRKRVFWIVGLVALLSLLLSEWASTRYASANFYLAPTRAWELLAGSLCAFVTVGRDIRANNWASLIGLGLILFAILGFDGSMPYPGFHALVPVVGTMLIVLFAAQGTWVAWLLSLRPFVGIGLISYSAYLWHQPLFAFARLRSIGEPPQSLMLLLAVASVVLAFLSWRYVERPFRAGASSWLPQRRSVFAASALVGAAFVGFGALGHVRNGFERTWLDRQPASVRQIYGVQEQAESANIDLYFDRAAFDDGSCRFNVQNLDPEVERRILSCQSQFGPGLAVLGDSHAIDLFGIVERSSRAEFLIGVTKIACHLPTQDTSCHYDEFRSFVISHPDAFRRILFEKAGYLMLRQPDGVSVKEYLDTLPVVEPVTDISPDMQVIDGVAAYLAELARFTPVLWVGPRIEPHMPTKYLLRHGCDFAYELRPGQEDMFRDLDRLLQDFAQDIPGVDYISQNQAFDIRFPRDLLSCDKILWADGNHLSRDGEIEMALRFDLVDYIDATLGGGVGAGERVRLHGM</sequence>
<keyword evidence="4" id="KW-1185">Reference proteome</keyword>
<evidence type="ECO:0000259" key="2">
    <source>
        <dbReference type="Pfam" id="PF01757"/>
    </source>
</evidence>
<feature type="transmembrane region" description="Helical" evidence="1">
    <location>
        <begin position="308"/>
        <end position="326"/>
    </location>
</feature>
<dbReference type="PANTHER" id="PTHR23028:SF53">
    <property type="entry name" value="ACYL_TRANSF_3 DOMAIN-CONTAINING PROTEIN"/>
    <property type="match status" value="1"/>
</dbReference>
<keyword evidence="3" id="KW-0012">Acyltransferase</keyword>
<evidence type="ECO:0000313" key="4">
    <source>
        <dbReference type="Proteomes" id="UP000305887"/>
    </source>
</evidence>
<evidence type="ECO:0000256" key="1">
    <source>
        <dbReference type="SAM" id="Phobius"/>
    </source>
</evidence>
<feature type="transmembrane region" description="Helical" evidence="1">
    <location>
        <begin position="216"/>
        <end position="235"/>
    </location>
</feature>
<dbReference type="InterPro" id="IPR050879">
    <property type="entry name" value="Acyltransferase_3"/>
</dbReference>
<accession>A0A5C4N0S6</accession>
<keyword evidence="1" id="KW-1133">Transmembrane helix</keyword>
<comment type="caution">
    <text evidence="3">The sequence shown here is derived from an EMBL/GenBank/DDBJ whole genome shotgun (WGS) entry which is preliminary data.</text>
</comment>
<reference evidence="3 4" key="1">
    <citation type="submission" date="2019-06" db="EMBL/GenBank/DDBJ databases">
        <title>YIM 131921 draft genome.</title>
        <authorList>
            <person name="Jiang L."/>
        </authorList>
    </citation>
    <scope>NUCLEOTIDE SEQUENCE [LARGE SCALE GENOMIC DNA]</scope>
    <source>
        <strain evidence="3 4">YIM 131921</strain>
    </source>
</reference>